<dbReference type="OrthoDB" id="1060785at2759"/>
<dbReference type="GO" id="GO:0005856">
    <property type="term" value="C:cytoskeleton"/>
    <property type="evidence" value="ECO:0007669"/>
    <property type="project" value="UniProtKB-SubCell"/>
</dbReference>
<dbReference type="GO" id="GO:0071933">
    <property type="term" value="F:Arp2/3 complex binding"/>
    <property type="evidence" value="ECO:0007669"/>
    <property type="project" value="TreeGrafter"/>
</dbReference>
<protein>
    <recommendedName>
        <fullName evidence="7">Wiskott-Aldrich syndrome protein family member</fullName>
        <shortName evidence="7">WASP family protein member</shortName>
    </recommendedName>
</protein>
<evidence type="ECO:0000313" key="10">
    <source>
        <dbReference type="EMBL" id="CAG5033435.1"/>
    </source>
</evidence>
<dbReference type="EMBL" id="CAJQZP010001254">
    <property type="protein sequence ID" value="CAG5033435.1"/>
    <property type="molecule type" value="Genomic_DNA"/>
</dbReference>
<keyword evidence="4" id="KW-0597">Phosphoprotein</keyword>
<dbReference type="PANTHER" id="PTHR12902">
    <property type="entry name" value="WASP-1"/>
    <property type="match status" value="1"/>
</dbReference>
<evidence type="ECO:0000256" key="2">
    <source>
        <dbReference type="ARBA" id="ARBA00006993"/>
    </source>
</evidence>
<dbReference type="Pfam" id="PF02205">
    <property type="entry name" value="WH2"/>
    <property type="match status" value="1"/>
</dbReference>
<dbReference type="GO" id="GO:0030036">
    <property type="term" value="P:actin cytoskeleton organization"/>
    <property type="evidence" value="ECO:0007669"/>
    <property type="project" value="UniProtKB-UniRule"/>
</dbReference>
<keyword evidence="11" id="KW-1185">Reference proteome</keyword>
<dbReference type="GO" id="GO:0003779">
    <property type="term" value="F:actin binding"/>
    <property type="evidence" value="ECO:0007669"/>
    <property type="project" value="UniProtKB-UniRule"/>
</dbReference>
<comment type="subcellular location">
    <subcellularLocation>
        <location evidence="1 7">Cytoplasm</location>
        <location evidence="1 7">Cytoskeleton</location>
    </subcellularLocation>
</comment>
<accession>A0A8S3XNL3</accession>
<feature type="compositionally biased region" description="Basic residues" evidence="8">
    <location>
        <begin position="195"/>
        <end position="207"/>
    </location>
</feature>
<dbReference type="GO" id="GO:0031209">
    <property type="term" value="C:SCAR complex"/>
    <property type="evidence" value="ECO:0007669"/>
    <property type="project" value="TreeGrafter"/>
</dbReference>
<sequence>MPLPKRCVEPVHVSRGTVPERLAVPSELEAVTNGTLANTVRQLSSLSKHAEDMFGELTREATNLAERTNILQARIDRLAIKVTQLDSGVEEVSLQDIQMRKAFRSTRTFQQQLFSRGSMPSAMLATYARCDRPPPLERLNEFRDDGRDARKFYTDPDYFFELWRREMLQDTERIQHDRGKKVRQVRSGGADGRSARRVRAPHSTRERHKAEAVTRGEHIMAPSQLRHYNIDAHTRPTTLYHATNVTDGGYRAPQNRPPTSQPARPNSIEIENQQNRQPRLTGNGHVMGEESPYGTAEPIYGGSMAGTPRRARPSALPPPPPPPEAGSPPPMLNGASPPHRTALDAHLDQMHAVIGMMSTEECTQPPPPPLAPPAPSAAPAPAPPPAPAGAGGAEGGAAGAERPRAPSPGALARGASALKPPRPTAEPPHHDPRSDLLKAIRDGIKLRKVEKRCDENTGRYDTLRGAPAFLDVASILARRVAVELSDTSSGADSDSDDSDQWTESRA</sequence>
<comment type="caution">
    <text evidence="10">The sequence shown here is derived from an EMBL/GenBank/DDBJ whole genome shotgun (WGS) entry which is preliminary data.</text>
</comment>
<feature type="compositionally biased region" description="Pro residues" evidence="8">
    <location>
        <begin position="315"/>
        <end position="331"/>
    </location>
</feature>
<feature type="compositionally biased region" description="Pro residues" evidence="8">
    <location>
        <begin position="364"/>
        <end position="387"/>
    </location>
</feature>
<feature type="compositionally biased region" description="Gly residues" evidence="8">
    <location>
        <begin position="389"/>
        <end position="398"/>
    </location>
</feature>
<evidence type="ECO:0000256" key="6">
    <source>
        <dbReference type="ARBA" id="ARBA00023212"/>
    </source>
</evidence>
<dbReference type="AlphaFoldDB" id="A0A8S3XNL3"/>
<dbReference type="GO" id="GO:2000601">
    <property type="term" value="P:positive regulation of Arp2/3 complex-mediated actin nucleation"/>
    <property type="evidence" value="ECO:0007669"/>
    <property type="project" value="TreeGrafter"/>
</dbReference>
<evidence type="ECO:0000259" key="9">
    <source>
        <dbReference type="PROSITE" id="PS51082"/>
    </source>
</evidence>
<dbReference type="GO" id="GO:0034237">
    <property type="term" value="F:protein kinase A regulatory subunit binding"/>
    <property type="evidence" value="ECO:0007669"/>
    <property type="project" value="TreeGrafter"/>
</dbReference>
<keyword evidence="6 7" id="KW-0206">Cytoskeleton</keyword>
<feature type="region of interest" description="Disordered" evidence="8">
    <location>
        <begin position="174"/>
        <end position="212"/>
    </location>
</feature>
<dbReference type="PROSITE" id="PS51082">
    <property type="entry name" value="WH2"/>
    <property type="match status" value="1"/>
</dbReference>
<feature type="domain" description="WH2" evidence="9">
    <location>
        <begin position="432"/>
        <end position="449"/>
    </location>
</feature>
<evidence type="ECO:0000256" key="3">
    <source>
        <dbReference type="ARBA" id="ARBA00022490"/>
    </source>
</evidence>
<gene>
    <name evidence="10" type="ORF">PAPOLLO_LOCUS20105</name>
</gene>
<dbReference type="CDD" id="cd22057">
    <property type="entry name" value="WH2_WAVE"/>
    <property type="match status" value="1"/>
</dbReference>
<keyword evidence="3 7" id="KW-0963">Cytoplasm</keyword>
<comment type="function">
    <text evidence="7">Downstream effector molecule involved in the transmission of signals from tyrosine kinase receptors and small GTPases to the actin cytoskeleton. Promotes formation of actin filaments. Part of the WAVE complex that regulates lamellipodia formation. The WAVE complex regulates actin filament reorganization via its interaction with the Arp2/3 complex.</text>
</comment>
<comment type="similarity">
    <text evidence="2 7">Belongs to the SCAR/WAVE family.</text>
</comment>
<name>A0A8S3XNL3_PARAO</name>
<evidence type="ECO:0000313" key="11">
    <source>
        <dbReference type="Proteomes" id="UP000691718"/>
    </source>
</evidence>
<evidence type="ECO:0000256" key="5">
    <source>
        <dbReference type="ARBA" id="ARBA00023203"/>
    </source>
</evidence>
<reference evidence="10" key="1">
    <citation type="submission" date="2021-04" db="EMBL/GenBank/DDBJ databases">
        <authorList>
            <person name="Tunstrom K."/>
        </authorList>
    </citation>
    <scope>NUCLEOTIDE SEQUENCE</scope>
</reference>
<dbReference type="FunFam" id="1.20.5.340:FF:000012">
    <property type="entry name" value="Wiskott-Aldrich syndrome protein family member 1"/>
    <property type="match status" value="1"/>
</dbReference>
<dbReference type="InterPro" id="IPR003124">
    <property type="entry name" value="WH2_dom"/>
</dbReference>
<comment type="subunit">
    <text evidence="7">Binds actin and the Arp2/3 complex.</text>
</comment>
<proteinExistence type="inferred from homology"/>
<feature type="compositionally biased region" description="Basic and acidic residues" evidence="8">
    <location>
        <begin position="427"/>
        <end position="437"/>
    </location>
</feature>
<evidence type="ECO:0000256" key="8">
    <source>
        <dbReference type="SAM" id="MobiDB-lite"/>
    </source>
</evidence>
<organism evidence="10 11">
    <name type="scientific">Parnassius apollo</name>
    <name type="common">Apollo butterfly</name>
    <name type="synonym">Papilio apollo</name>
    <dbReference type="NCBI Taxonomy" id="110799"/>
    <lineage>
        <taxon>Eukaryota</taxon>
        <taxon>Metazoa</taxon>
        <taxon>Ecdysozoa</taxon>
        <taxon>Arthropoda</taxon>
        <taxon>Hexapoda</taxon>
        <taxon>Insecta</taxon>
        <taxon>Pterygota</taxon>
        <taxon>Neoptera</taxon>
        <taxon>Endopterygota</taxon>
        <taxon>Lepidoptera</taxon>
        <taxon>Glossata</taxon>
        <taxon>Ditrysia</taxon>
        <taxon>Papilionoidea</taxon>
        <taxon>Papilionidae</taxon>
        <taxon>Parnassiinae</taxon>
        <taxon>Parnassini</taxon>
        <taxon>Parnassius</taxon>
        <taxon>Parnassius</taxon>
    </lineage>
</organism>
<feature type="region of interest" description="Disordered" evidence="8">
    <location>
        <begin position="482"/>
        <end position="506"/>
    </location>
</feature>
<dbReference type="PANTHER" id="PTHR12902:SF1">
    <property type="entry name" value="WISKOTT-ALDRICH SYNDROME PROTEIN FAMILY MEMBER"/>
    <property type="match status" value="1"/>
</dbReference>
<dbReference type="InterPro" id="IPR028288">
    <property type="entry name" value="SCAR/WAVE_fam"/>
</dbReference>
<dbReference type="SMART" id="SM00246">
    <property type="entry name" value="WH2"/>
    <property type="match status" value="1"/>
</dbReference>
<feature type="region of interest" description="Disordered" evidence="8">
    <location>
        <begin position="359"/>
        <end position="437"/>
    </location>
</feature>
<keyword evidence="5 7" id="KW-0009">Actin-binding</keyword>
<dbReference type="Proteomes" id="UP000691718">
    <property type="component" value="Unassembled WGS sequence"/>
</dbReference>
<evidence type="ECO:0000256" key="7">
    <source>
        <dbReference type="RuleBase" id="RU367034"/>
    </source>
</evidence>
<evidence type="ECO:0000256" key="1">
    <source>
        <dbReference type="ARBA" id="ARBA00004245"/>
    </source>
</evidence>
<feature type="region of interest" description="Disordered" evidence="8">
    <location>
        <begin position="243"/>
        <end position="341"/>
    </location>
</feature>
<feature type="compositionally biased region" description="Polar residues" evidence="8">
    <location>
        <begin position="261"/>
        <end position="280"/>
    </location>
</feature>
<evidence type="ECO:0000256" key="4">
    <source>
        <dbReference type="ARBA" id="ARBA00022553"/>
    </source>
</evidence>